<gene>
    <name evidence="2" type="ORF">JY572_12060</name>
</gene>
<dbReference type="InterPro" id="IPR008030">
    <property type="entry name" value="NmrA-like"/>
</dbReference>
<name>A0ABX7ND64_9BACT</name>
<keyword evidence="3" id="KW-1185">Reference proteome</keyword>
<dbReference type="RefSeq" id="WP_206718371.1">
    <property type="nucleotide sequence ID" value="NZ_CP071091.1"/>
</dbReference>
<dbReference type="EMBL" id="CP071091">
    <property type="protein sequence ID" value="QSQ16730.1"/>
    <property type="molecule type" value="Genomic_DNA"/>
</dbReference>
<organism evidence="2 3">
    <name type="scientific">Myxococcus landrumensis</name>
    <dbReference type="NCBI Taxonomy" id="2813577"/>
    <lineage>
        <taxon>Bacteria</taxon>
        <taxon>Pseudomonadati</taxon>
        <taxon>Myxococcota</taxon>
        <taxon>Myxococcia</taxon>
        <taxon>Myxococcales</taxon>
        <taxon>Cystobacterineae</taxon>
        <taxon>Myxococcaceae</taxon>
        <taxon>Myxococcus</taxon>
    </lineage>
</organism>
<dbReference type="InterPro" id="IPR036291">
    <property type="entry name" value="NAD(P)-bd_dom_sf"/>
</dbReference>
<dbReference type="PANTHER" id="PTHR43162:SF1">
    <property type="entry name" value="PRESTALK A DIFFERENTIATION PROTEIN A"/>
    <property type="match status" value="1"/>
</dbReference>
<feature type="domain" description="NmrA-like" evidence="1">
    <location>
        <begin position="3"/>
        <end position="247"/>
    </location>
</feature>
<dbReference type="Gene3D" id="3.90.25.10">
    <property type="entry name" value="UDP-galactose 4-epimerase, domain 1"/>
    <property type="match status" value="1"/>
</dbReference>
<evidence type="ECO:0000313" key="3">
    <source>
        <dbReference type="Proteomes" id="UP000663090"/>
    </source>
</evidence>
<protein>
    <submittedName>
        <fullName evidence="2">NAD(P)H-binding protein</fullName>
    </submittedName>
</protein>
<dbReference type="SUPFAM" id="SSF51735">
    <property type="entry name" value="NAD(P)-binding Rossmann-fold domains"/>
    <property type="match status" value="1"/>
</dbReference>
<dbReference type="PANTHER" id="PTHR43162">
    <property type="match status" value="1"/>
</dbReference>
<evidence type="ECO:0000313" key="2">
    <source>
        <dbReference type="EMBL" id="QSQ16730.1"/>
    </source>
</evidence>
<sequence>MNVIFGATGVVGGAVLDELHQRRLPVRAVSRIRTPHIQAMEHVRVDLSTGEGLAASLEGAHSVFLMTGDMVDQVGAEVRVIEAARHAGVRRLVKLSILGAESEAFFLARVHRAIEREVERSGLSFTMLRPGGFMQNFITYYGHSLRTEGVLRMPWRDEKESPIDARDIARVAAACLSSERFAGRSLDLFGPQALSYPEMVHTLARVSGRTLTYESVSDAAYREAVLPYSVSPAHVDGLIDMFRFHREGRAPSPHASVLEVTGTPPRSFEAFAKEHATFWRGS</sequence>
<accession>A0ABX7ND64</accession>
<reference evidence="2 3" key="1">
    <citation type="submission" date="2021-02" db="EMBL/GenBank/DDBJ databases">
        <title>De Novo genome assembly of isolated myxobacteria.</title>
        <authorList>
            <person name="Stevens D.C."/>
        </authorList>
    </citation>
    <scope>NUCLEOTIDE SEQUENCE [LARGE SCALE GENOMIC DNA]</scope>
    <source>
        <strain evidence="2 3">SCHIC003</strain>
    </source>
</reference>
<dbReference type="Proteomes" id="UP000663090">
    <property type="component" value="Chromosome"/>
</dbReference>
<proteinExistence type="predicted"/>
<evidence type="ECO:0000259" key="1">
    <source>
        <dbReference type="Pfam" id="PF05368"/>
    </source>
</evidence>
<dbReference type="Gene3D" id="3.40.50.720">
    <property type="entry name" value="NAD(P)-binding Rossmann-like Domain"/>
    <property type="match status" value="1"/>
</dbReference>
<dbReference type="InterPro" id="IPR051604">
    <property type="entry name" value="Ergot_Alk_Oxidoreductase"/>
</dbReference>
<dbReference type="Pfam" id="PF05368">
    <property type="entry name" value="NmrA"/>
    <property type="match status" value="1"/>
</dbReference>